<proteinExistence type="predicted"/>
<organism evidence="2 3">
    <name type="scientific">Araneus ventricosus</name>
    <name type="common">Orbweaver spider</name>
    <name type="synonym">Epeira ventricosa</name>
    <dbReference type="NCBI Taxonomy" id="182803"/>
    <lineage>
        <taxon>Eukaryota</taxon>
        <taxon>Metazoa</taxon>
        <taxon>Ecdysozoa</taxon>
        <taxon>Arthropoda</taxon>
        <taxon>Chelicerata</taxon>
        <taxon>Arachnida</taxon>
        <taxon>Araneae</taxon>
        <taxon>Araneomorphae</taxon>
        <taxon>Entelegynae</taxon>
        <taxon>Araneoidea</taxon>
        <taxon>Araneidae</taxon>
        <taxon>Araneus</taxon>
    </lineage>
</organism>
<accession>A0A4Y2MFL7</accession>
<dbReference type="EMBL" id="BGPR01204007">
    <property type="protein sequence ID" value="GBN25409.1"/>
    <property type="molecule type" value="Genomic_DNA"/>
</dbReference>
<feature type="region of interest" description="Disordered" evidence="1">
    <location>
        <begin position="1"/>
        <end position="23"/>
    </location>
</feature>
<reference evidence="2 3" key="1">
    <citation type="journal article" date="2019" name="Sci. Rep.">
        <title>Orb-weaving spider Araneus ventricosus genome elucidates the spidroin gene catalogue.</title>
        <authorList>
            <person name="Kono N."/>
            <person name="Nakamura H."/>
            <person name="Ohtoshi R."/>
            <person name="Moran D.A.P."/>
            <person name="Shinohara A."/>
            <person name="Yoshida Y."/>
            <person name="Fujiwara M."/>
            <person name="Mori M."/>
            <person name="Tomita M."/>
            <person name="Arakawa K."/>
        </authorList>
    </citation>
    <scope>NUCLEOTIDE SEQUENCE [LARGE SCALE GENOMIC DNA]</scope>
</reference>
<dbReference type="OrthoDB" id="4843387at2759"/>
<feature type="compositionally biased region" description="Basic and acidic residues" evidence="1">
    <location>
        <begin position="65"/>
        <end position="78"/>
    </location>
</feature>
<evidence type="ECO:0000256" key="1">
    <source>
        <dbReference type="SAM" id="MobiDB-lite"/>
    </source>
</evidence>
<feature type="region of interest" description="Disordered" evidence="1">
    <location>
        <begin position="52"/>
        <end position="78"/>
    </location>
</feature>
<name>A0A4Y2MFL7_ARAVE</name>
<gene>
    <name evidence="2" type="ORF">AVEN_136193_1</name>
</gene>
<protein>
    <submittedName>
        <fullName evidence="2">Uncharacterized protein</fullName>
    </submittedName>
</protein>
<evidence type="ECO:0000313" key="3">
    <source>
        <dbReference type="Proteomes" id="UP000499080"/>
    </source>
</evidence>
<sequence>MLKSLNTSFDHHHRNNEDRKDGVSYENLAKKYKLSKLGIYYLCKKYEMTGSIANKRGRDRKPKTSTREDSKNVRFPQKKNDISSREIVKDLKLNVSTLTVYLIIKNSVLTSCIQKETMHLKT</sequence>
<comment type="caution">
    <text evidence="2">The sequence shown here is derived from an EMBL/GenBank/DDBJ whole genome shotgun (WGS) entry which is preliminary data.</text>
</comment>
<dbReference type="AlphaFoldDB" id="A0A4Y2MFL7"/>
<evidence type="ECO:0000313" key="2">
    <source>
        <dbReference type="EMBL" id="GBN25409.1"/>
    </source>
</evidence>
<feature type="compositionally biased region" description="Basic residues" evidence="1">
    <location>
        <begin position="55"/>
        <end position="64"/>
    </location>
</feature>
<keyword evidence="3" id="KW-1185">Reference proteome</keyword>
<dbReference type="Proteomes" id="UP000499080">
    <property type="component" value="Unassembled WGS sequence"/>
</dbReference>